<keyword evidence="4 5" id="KW-0413">Isomerase</keyword>
<dbReference type="Gene3D" id="3.30.2350.10">
    <property type="entry name" value="Pseudouridine synthase"/>
    <property type="match status" value="1"/>
</dbReference>
<evidence type="ECO:0000259" key="6">
    <source>
        <dbReference type="Pfam" id="PF01509"/>
    </source>
</evidence>
<feature type="active site" description="Nucleophile" evidence="5">
    <location>
        <position position="41"/>
    </location>
</feature>
<protein>
    <recommendedName>
        <fullName evidence="5">tRNA pseudouridine synthase B</fullName>
        <ecNumber evidence="5">5.4.99.25</ecNumber>
    </recommendedName>
    <alternativeName>
        <fullName evidence="5">tRNA pseudouridine(55) synthase</fullName>
        <shortName evidence="5">Psi55 synthase</shortName>
    </alternativeName>
    <alternativeName>
        <fullName evidence="5">tRNA pseudouridylate synthase</fullName>
    </alternativeName>
    <alternativeName>
        <fullName evidence="5">tRNA-uridine isomerase</fullName>
    </alternativeName>
</protein>
<dbReference type="Pfam" id="PF01509">
    <property type="entry name" value="TruB_N"/>
    <property type="match status" value="1"/>
</dbReference>
<dbReference type="Pfam" id="PF16198">
    <property type="entry name" value="TruB_C_2"/>
    <property type="match status" value="1"/>
</dbReference>
<evidence type="ECO:0000256" key="3">
    <source>
        <dbReference type="ARBA" id="ARBA00022694"/>
    </source>
</evidence>
<sequence>MPVPSGILLVDKPQGWTSHDVVAKLRGILKERRIGHGGTLDPMATGLLPIFIGRATRAAEYASLSGKQYIARLRLGIRTDTQDITGSVLDSFPVIAGEKELRDLLLHFTGKIFQVPPMYSAVKIGGQPMYKLARKGKSVERPPRPVTVSRLELLGGGGGEYELLVDCSAGTYVRTLCSDIGDALGCGAALSALRRTRAAGFSLEDAHSLETVAAAAAEGRAAELILPVDSLFPGYPAVTLDETQERFCRDGREFPISGAEGRYRVYGPGGDFLMLGELRRGPGGGSVMRTEKSFFEVNGV</sequence>
<dbReference type="GO" id="GO:1990481">
    <property type="term" value="P:mRNA pseudouridine synthesis"/>
    <property type="evidence" value="ECO:0007669"/>
    <property type="project" value="TreeGrafter"/>
</dbReference>
<dbReference type="InterPro" id="IPR014780">
    <property type="entry name" value="tRNA_psdUridine_synth_TruB"/>
</dbReference>
<evidence type="ECO:0000256" key="4">
    <source>
        <dbReference type="ARBA" id="ARBA00023235"/>
    </source>
</evidence>
<evidence type="ECO:0000256" key="5">
    <source>
        <dbReference type="HAMAP-Rule" id="MF_01080"/>
    </source>
</evidence>
<evidence type="ECO:0000256" key="1">
    <source>
        <dbReference type="ARBA" id="ARBA00000385"/>
    </source>
</evidence>
<comment type="similarity">
    <text evidence="2 5">Belongs to the pseudouridine synthase TruB family. Type 1 subfamily.</text>
</comment>
<dbReference type="InterPro" id="IPR032819">
    <property type="entry name" value="TruB_C"/>
</dbReference>
<feature type="domain" description="tRNA pseudouridylate synthase B C-terminal" evidence="7">
    <location>
        <begin position="174"/>
        <end position="231"/>
    </location>
</feature>
<dbReference type="NCBIfam" id="TIGR00431">
    <property type="entry name" value="TruB"/>
    <property type="match status" value="1"/>
</dbReference>
<gene>
    <name evidence="5" type="primary">truB</name>
    <name evidence="8" type="ORF">SAMN02745168_2258</name>
</gene>
<organism evidence="8 9">
    <name type="scientific">Papillibacter cinnamivorans DSM 12816</name>
    <dbReference type="NCBI Taxonomy" id="1122930"/>
    <lineage>
        <taxon>Bacteria</taxon>
        <taxon>Bacillati</taxon>
        <taxon>Bacillota</taxon>
        <taxon>Clostridia</taxon>
        <taxon>Eubacteriales</taxon>
        <taxon>Oscillospiraceae</taxon>
        <taxon>Papillibacter</taxon>
    </lineage>
</organism>
<evidence type="ECO:0000313" key="9">
    <source>
        <dbReference type="Proteomes" id="UP000192790"/>
    </source>
</evidence>
<comment type="function">
    <text evidence="5">Responsible for synthesis of pseudouridine from uracil-55 in the psi GC loop of transfer RNAs.</text>
</comment>
<proteinExistence type="inferred from homology"/>
<dbReference type="EC" id="5.4.99.25" evidence="5"/>
<dbReference type="HAMAP" id="MF_01080">
    <property type="entry name" value="TruB_bact"/>
    <property type="match status" value="1"/>
</dbReference>
<dbReference type="PANTHER" id="PTHR13767">
    <property type="entry name" value="TRNA-PSEUDOURIDINE SYNTHASE"/>
    <property type="match status" value="1"/>
</dbReference>
<dbReference type="SUPFAM" id="SSF55120">
    <property type="entry name" value="Pseudouridine synthase"/>
    <property type="match status" value="1"/>
</dbReference>
<keyword evidence="9" id="KW-1185">Reference proteome</keyword>
<dbReference type="GO" id="GO:0160148">
    <property type="term" value="F:tRNA pseudouridine(55) synthase activity"/>
    <property type="evidence" value="ECO:0007669"/>
    <property type="project" value="UniProtKB-EC"/>
</dbReference>
<dbReference type="Proteomes" id="UP000192790">
    <property type="component" value="Unassembled WGS sequence"/>
</dbReference>
<dbReference type="PANTHER" id="PTHR13767:SF2">
    <property type="entry name" value="PSEUDOURIDYLATE SYNTHASE TRUB1"/>
    <property type="match status" value="1"/>
</dbReference>
<dbReference type="STRING" id="1122930.SAMN02745168_2258"/>
<dbReference type="GO" id="GO:0003723">
    <property type="term" value="F:RNA binding"/>
    <property type="evidence" value="ECO:0007669"/>
    <property type="project" value="InterPro"/>
</dbReference>
<dbReference type="AlphaFoldDB" id="A0A1W2BJV0"/>
<accession>A0A1W2BJV0</accession>
<evidence type="ECO:0000313" key="8">
    <source>
        <dbReference type="EMBL" id="SMC73247.1"/>
    </source>
</evidence>
<evidence type="ECO:0000256" key="2">
    <source>
        <dbReference type="ARBA" id="ARBA00005642"/>
    </source>
</evidence>
<feature type="domain" description="Pseudouridine synthase II N-terminal" evidence="6">
    <location>
        <begin position="26"/>
        <end position="173"/>
    </location>
</feature>
<comment type="catalytic activity">
    <reaction evidence="1 5">
        <text>uridine(55) in tRNA = pseudouridine(55) in tRNA</text>
        <dbReference type="Rhea" id="RHEA:42532"/>
        <dbReference type="Rhea" id="RHEA-COMP:10101"/>
        <dbReference type="Rhea" id="RHEA-COMP:10102"/>
        <dbReference type="ChEBI" id="CHEBI:65314"/>
        <dbReference type="ChEBI" id="CHEBI:65315"/>
        <dbReference type="EC" id="5.4.99.25"/>
    </reaction>
</comment>
<dbReference type="GO" id="GO:0031119">
    <property type="term" value="P:tRNA pseudouridine synthesis"/>
    <property type="evidence" value="ECO:0007669"/>
    <property type="project" value="UniProtKB-UniRule"/>
</dbReference>
<dbReference type="InterPro" id="IPR002501">
    <property type="entry name" value="PsdUridine_synth_N"/>
</dbReference>
<evidence type="ECO:0000259" key="7">
    <source>
        <dbReference type="Pfam" id="PF16198"/>
    </source>
</evidence>
<reference evidence="8 9" key="1">
    <citation type="submission" date="2017-04" db="EMBL/GenBank/DDBJ databases">
        <authorList>
            <person name="Afonso C.L."/>
            <person name="Miller P.J."/>
            <person name="Scott M.A."/>
            <person name="Spackman E."/>
            <person name="Goraichik I."/>
            <person name="Dimitrov K.M."/>
            <person name="Suarez D.L."/>
            <person name="Swayne D.E."/>
        </authorList>
    </citation>
    <scope>NUCLEOTIDE SEQUENCE [LARGE SCALE GENOMIC DNA]</scope>
    <source>
        <strain evidence="8 9">DSM 12816</strain>
    </source>
</reference>
<dbReference type="EMBL" id="FWXW01000005">
    <property type="protein sequence ID" value="SMC73247.1"/>
    <property type="molecule type" value="Genomic_DNA"/>
</dbReference>
<name>A0A1W2BJV0_9FIRM</name>
<keyword evidence="3 5" id="KW-0819">tRNA processing</keyword>
<dbReference type="InterPro" id="IPR020103">
    <property type="entry name" value="PsdUridine_synth_cat_dom_sf"/>
</dbReference>
<dbReference type="CDD" id="cd02573">
    <property type="entry name" value="PseudoU_synth_EcTruB"/>
    <property type="match status" value="1"/>
</dbReference>